<dbReference type="InterPro" id="IPR002931">
    <property type="entry name" value="Transglutaminase-like"/>
</dbReference>
<feature type="domain" description="Transglutaminase-like" evidence="3">
    <location>
        <begin position="475"/>
        <end position="546"/>
    </location>
</feature>
<organism evidence="4 5">
    <name type="scientific">Pseudaquabacterium rugosum</name>
    <dbReference type="NCBI Taxonomy" id="2984194"/>
    <lineage>
        <taxon>Bacteria</taxon>
        <taxon>Pseudomonadati</taxon>
        <taxon>Pseudomonadota</taxon>
        <taxon>Betaproteobacteria</taxon>
        <taxon>Burkholderiales</taxon>
        <taxon>Sphaerotilaceae</taxon>
        <taxon>Pseudaquabacterium</taxon>
    </lineage>
</organism>
<dbReference type="InterPro" id="IPR038765">
    <property type="entry name" value="Papain-like_cys_pep_sf"/>
</dbReference>
<feature type="transmembrane region" description="Helical" evidence="2">
    <location>
        <begin position="160"/>
        <end position="177"/>
    </location>
</feature>
<dbReference type="Proteomes" id="UP001368500">
    <property type="component" value="Unassembled WGS sequence"/>
</dbReference>
<dbReference type="PANTHER" id="PTHR42736">
    <property type="entry name" value="PROTEIN-GLUTAMINE GAMMA-GLUTAMYLTRANSFERASE"/>
    <property type="match status" value="1"/>
</dbReference>
<keyword evidence="2" id="KW-0812">Transmembrane</keyword>
<gene>
    <name evidence="4" type="ORF">AACH11_05780</name>
</gene>
<dbReference type="InterPro" id="IPR052901">
    <property type="entry name" value="Bact_TGase-like"/>
</dbReference>
<feature type="region of interest" description="Disordered" evidence="1">
    <location>
        <begin position="1"/>
        <end position="35"/>
    </location>
</feature>
<keyword evidence="5" id="KW-1185">Reference proteome</keyword>
<dbReference type="Pfam" id="PF01841">
    <property type="entry name" value="Transglut_core"/>
    <property type="match status" value="1"/>
</dbReference>
<dbReference type="Gene3D" id="3.10.620.30">
    <property type="match status" value="1"/>
</dbReference>
<feature type="transmembrane region" description="Helical" evidence="2">
    <location>
        <begin position="60"/>
        <end position="77"/>
    </location>
</feature>
<name>A0ABU9B6F8_9BURK</name>
<dbReference type="PANTHER" id="PTHR42736:SF1">
    <property type="entry name" value="PROTEIN-GLUTAMINE GAMMA-GLUTAMYLTRANSFERASE"/>
    <property type="match status" value="1"/>
</dbReference>
<feature type="compositionally biased region" description="Low complexity" evidence="1">
    <location>
        <begin position="16"/>
        <end position="27"/>
    </location>
</feature>
<evidence type="ECO:0000256" key="1">
    <source>
        <dbReference type="SAM" id="MobiDB-lite"/>
    </source>
</evidence>
<evidence type="ECO:0000259" key="3">
    <source>
        <dbReference type="SMART" id="SM00460"/>
    </source>
</evidence>
<sequence>MSPHPGAPAPDARSRTGPAATATQPTTPHRRLPPISREARDTLVQLAVAGLIAAPLLPELPPWVGALFGVLLAWRGLRAWRDRPLPPRWAAAGLTLAATAGIALQHGTLLGREAGLSLLVLLLALKLLELRARRDAMVLFFLGFFIVQMQALYGQSLARALGMLAGCTALLVLLVLAQRPQGRPPLRQALRTVLRSLTVALPLAALVFLVFPRLGPLWGTPQAGVGRTGLSEELAPGDVAALAEDDGVALRLRFAPGPQPAPGTLYFRGPVLSSFDGERWRVAWSARLRPASALRVAADAPAGPPVGDPGSAPAGPAAGAPGTTQAGLLLEDRPLRYEALFEPQRLAALPLLELSPPLPGAAFGPATDAEGWLGRDAVWHRAQPNRERLRLELLAWPRWRLDPTLDADSAARLRALPAGSNPQAQAWARALRTRLGASADADRLALALVAHLRSGGYRYSTQPGRYGPQMVDELWFGRRIGFCEHYAAAVALMLRAMDVPARIVTGYLGSDAPDADGWRVVRQRNAHAWVEYWQAGRGWQRLDPTAAVAPERVARDSVAAATPGLLGQALLDLDPALWRLLQRQWATLDTRWVLWLDGWNRQQQLDTLRRLGLDTPDTTTLWRALALVISVPALLGALWLLRRPRRAGNAWERQRDALVQALRDRGIEATASDAPARWADALRQRHGAAAAEAAARLDALQRLRYAPGGRDRLTPGEWRALRRALRLCR</sequence>
<evidence type="ECO:0000313" key="5">
    <source>
        <dbReference type="Proteomes" id="UP001368500"/>
    </source>
</evidence>
<comment type="caution">
    <text evidence="4">The sequence shown here is derived from an EMBL/GenBank/DDBJ whole genome shotgun (WGS) entry which is preliminary data.</text>
</comment>
<feature type="compositionally biased region" description="Low complexity" evidence="1">
    <location>
        <begin position="308"/>
        <end position="324"/>
    </location>
</feature>
<dbReference type="InterPro" id="IPR021878">
    <property type="entry name" value="TgpA_N"/>
</dbReference>
<keyword evidence="2" id="KW-0472">Membrane</keyword>
<evidence type="ECO:0000256" key="2">
    <source>
        <dbReference type="SAM" id="Phobius"/>
    </source>
</evidence>
<keyword evidence="2" id="KW-1133">Transmembrane helix</keyword>
<feature type="transmembrane region" description="Helical" evidence="2">
    <location>
        <begin position="621"/>
        <end position="641"/>
    </location>
</feature>
<evidence type="ECO:0000313" key="4">
    <source>
        <dbReference type="EMBL" id="MEK8025467.1"/>
    </source>
</evidence>
<dbReference type="EMBL" id="JBBUTF010000004">
    <property type="protein sequence ID" value="MEK8025467.1"/>
    <property type="molecule type" value="Genomic_DNA"/>
</dbReference>
<reference evidence="4 5" key="1">
    <citation type="submission" date="2024-04" db="EMBL/GenBank/DDBJ databases">
        <title>Novel species of the genus Ideonella isolated from streams.</title>
        <authorList>
            <person name="Lu H."/>
        </authorList>
    </citation>
    <scope>NUCLEOTIDE SEQUENCE [LARGE SCALE GENOMIC DNA]</scope>
    <source>
        <strain evidence="4 5">BYS139W</strain>
    </source>
</reference>
<feature type="region of interest" description="Disordered" evidence="1">
    <location>
        <begin position="299"/>
        <end position="324"/>
    </location>
</feature>
<dbReference type="SUPFAM" id="SSF54001">
    <property type="entry name" value="Cysteine proteinases"/>
    <property type="match status" value="1"/>
</dbReference>
<feature type="transmembrane region" description="Helical" evidence="2">
    <location>
        <begin position="137"/>
        <end position="154"/>
    </location>
</feature>
<dbReference type="RefSeq" id="WP_341373242.1">
    <property type="nucleotide sequence ID" value="NZ_JBBUTF010000004.1"/>
</dbReference>
<dbReference type="Pfam" id="PF11992">
    <property type="entry name" value="TgpA_N"/>
    <property type="match status" value="1"/>
</dbReference>
<dbReference type="SMART" id="SM00460">
    <property type="entry name" value="TGc"/>
    <property type="match status" value="1"/>
</dbReference>
<protein>
    <submittedName>
        <fullName evidence="4">DUF3488 and transglutaminase-like domain-containing protein</fullName>
    </submittedName>
</protein>
<proteinExistence type="predicted"/>
<feature type="transmembrane region" description="Helical" evidence="2">
    <location>
        <begin position="189"/>
        <end position="211"/>
    </location>
</feature>
<accession>A0ABU9B6F8</accession>